<organism evidence="9 10">
    <name type="scientific">Roseimicrobium gellanilyticum</name>
    <dbReference type="NCBI Taxonomy" id="748857"/>
    <lineage>
        <taxon>Bacteria</taxon>
        <taxon>Pseudomonadati</taxon>
        <taxon>Verrucomicrobiota</taxon>
        <taxon>Verrucomicrobiia</taxon>
        <taxon>Verrucomicrobiales</taxon>
        <taxon>Verrucomicrobiaceae</taxon>
        <taxon>Roseimicrobium</taxon>
    </lineage>
</organism>
<dbReference type="InterPro" id="IPR036188">
    <property type="entry name" value="FAD/NAD-bd_sf"/>
</dbReference>
<gene>
    <name evidence="9" type="ORF">DES53_104313</name>
</gene>
<keyword evidence="1" id="KW-0004">4Fe-4S</keyword>
<accession>A0A366HMU5</accession>
<feature type="domain" description="Golvesin/Xly CBD-like" evidence="8">
    <location>
        <begin position="39"/>
        <end position="165"/>
    </location>
</feature>
<dbReference type="PANTHER" id="PTHR43498">
    <property type="entry name" value="FERREDOXIN:COB-COM HETERODISULFIDE REDUCTASE SUBUNIT A"/>
    <property type="match status" value="1"/>
</dbReference>
<evidence type="ECO:0000313" key="9">
    <source>
        <dbReference type="EMBL" id="RBP44492.1"/>
    </source>
</evidence>
<dbReference type="InterPro" id="IPR033803">
    <property type="entry name" value="CBD-like_Golvesin-Xly"/>
</dbReference>
<evidence type="ECO:0000256" key="7">
    <source>
        <dbReference type="SAM" id="SignalP"/>
    </source>
</evidence>
<feature type="chain" id="PRO_5016602843" evidence="7">
    <location>
        <begin position="30"/>
        <end position="894"/>
    </location>
</feature>
<evidence type="ECO:0000256" key="4">
    <source>
        <dbReference type="ARBA" id="ARBA00023004"/>
    </source>
</evidence>
<comment type="caution">
    <text evidence="9">The sequence shown here is derived from an EMBL/GenBank/DDBJ whole genome shotgun (WGS) entry which is preliminary data.</text>
</comment>
<evidence type="ECO:0000259" key="8">
    <source>
        <dbReference type="Pfam" id="PF25275"/>
    </source>
</evidence>
<keyword evidence="4" id="KW-0408">Iron</keyword>
<dbReference type="Pfam" id="PF12831">
    <property type="entry name" value="FAD_oxidored"/>
    <property type="match status" value="1"/>
</dbReference>
<dbReference type="RefSeq" id="WP_113958889.1">
    <property type="nucleotide sequence ID" value="NZ_QNRR01000004.1"/>
</dbReference>
<evidence type="ECO:0000256" key="3">
    <source>
        <dbReference type="ARBA" id="ARBA00023002"/>
    </source>
</evidence>
<keyword evidence="10" id="KW-1185">Reference proteome</keyword>
<name>A0A366HMU5_9BACT</name>
<dbReference type="Pfam" id="PF25275">
    <property type="entry name" value="Golvesin_C"/>
    <property type="match status" value="1"/>
</dbReference>
<dbReference type="SUPFAM" id="SSF51905">
    <property type="entry name" value="FAD/NAD(P)-binding domain"/>
    <property type="match status" value="1"/>
</dbReference>
<sequence>MIYHSILCDVRTLALAGGFCLLSCAPCTAAAPAGLVQDDESAVYKGSWVTSEKQSPLLGKSYRHDDNKNQGEASATFTQQITEPGDYEVRLLYVATKNRATNVPVTIQSADGAKTVTVNQREEVLQNNVPRALGVFRYEAGGKASLEITNKGADGYVVVDGVQFVPIALAKSERDGKLPSGFTASTPTGKKELVPASTRSKEVESSPEHTAARARLAAAAALSPLAEKTAERKTGITPDNAPIALAKNVPAAQVNGKSYNLIVVGATAGGTACAVRAAREGLTVLLVQHNRHIGGMMSNGLMQWDALYGGPRAPLFTELLGNIEKYYIDRFGKDSPDHQIIRYSHQKYPIGWAESKVNEREFNRLVAGEKNLTLLLSHYPVSLDREGAILKGVTLREYGTQNDITAKATVFADSTYEGDLFALAKVPFRVGREARAEFNEPHAGKAFVNIDSDSAPVDAIEGRLNIRPYGSRQGTVDPTSPFTADGAVQAYNYRFCVTKDPENRLMLTEPPPGYNREEYVNFGRKSISTNAGPNLKSHMNSPILPGENHEYPEADWPKREKIIERHKNFALGLIWFLQNDESVSEKAREGFRQWGLPKDEFKDNGHIPYEMYVREARRIVGRHVLTELDGFAAKGYARTPIQHDSIGTTDWYQDSHSCTTDSRPGFKYDGKLILTEESRPAQIPYRSLLPQGVDNLLVPICLSATHVMWGAIRLEPVWMQTGEAAGFAAAQAIKDKTTPAALDSRKLVRTLAERQFLVSFFNDVKVTNEEAWIPAVQYLATQGFFDGYDARPTDRLDGVTAKLWVETFAKLASSEGANNPSVTRHLAESIAKAAISKDAVAMKTQDFLKLVRSAKGMNEEAVHGASKRIDAKSDTITRGDAALVIYTLLKSGAK</sequence>
<dbReference type="PANTHER" id="PTHR43498:SF1">
    <property type="entry name" value="COB--COM HETERODISULFIDE REDUCTASE IRON-SULFUR SUBUNIT A"/>
    <property type="match status" value="1"/>
</dbReference>
<evidence type="ECO:0000256" key="5">
    <source>
        <dbReference type="ARBA" id="ARBA00023014"/>
    </source>
</evidence>
<dbReference type="Gene3D" id="3.50.50.60">
    <property type="entry name" value="FAD/NAD(P)-binding domain"/>
    <property type="match status" value="1"/>
</dbReference>
<keyword evidence="5" id="KW-0411">Iron-sulfur</keyword>
<dbReference type="EMBL" id="QNRR01000004">
    <property type="protein sequence ID" value="RBP44492.1"/>
    <property type="molecule type" value="Genomic_DNA"/>
</dbReference>
<reference evidence="9 10" key="1">
    <citation type="submission" date="2018-06" db="EMBL/GenBank/DDBJ databases">
        <title>Genomic Encyclopedia of Type Strains, Phase IV (KMG-IV): sequencing the most valuable type-strain genomes for metagenomic binning, comparative biology and taxonomic classification.</title>
        <authorList>
            <person name="Goeker M."/>
        </authorList>
    </citation>
    <scope>NUCLEOTIDE SEQUENCE [LARGE SCALE GENOMIC DNA]</scope>
    <source>
        <strain evidence="9 10">DSM 25532</strain>
    </source>
</reference>
<dbReference type="GO" id="GO:0016491">
    <property type="term" value="F:oxidoreductase activity"/>
    <property type="evidence" value="ECO:0007669"/>
    <property type="project" value="UniProtKB-KW"/>
</dbReference>
<dbReference type="Proteomes" id="UP000253426">
    <property type="component" value="Unassembled WGS sequence"/>
</dbReference>
<dbReference type="GO" id="GO:0046872">
    <property type="term" value="F:metal ion binding"/>
    <property type="evidence" value="ECO:0007669"/>
    <property type="project" value="UniProtKB-KW"/>
</dbReference>
<feature type="region of interest" description="Disordered" evidence="6">
    <location>
        <begin position="176"/>
        <end position="210"/>
    </location>
</feature>
<dbReference type="InterPro" id="IPR039650">
    <property type="entry name" value="HdrA-like"/>
</dbReference>
<feature type="signal peptide" evidence="7">
    <location>
        <begin position="1"/>
        <end position="29"/>
    </location>
</feature>
<evidence type="ECO:0000313" key="10">
    <source>
        <dbReference type="Proteomes" id="UP000253426"/>
    </source>
</evidence>
<evidence type="ECO:0000256" key="6">
    <source>
        <dbReference type="SAM" id="MobiDB-lite"/>
    </source>
</evidence>
<dbReference type="AlphaFoldDB" id="A0A366HMU5"/>
<feature type="compositionally biased region" description="Basic and acidic residues" evidence="6">
    <location>
        <begin position="189"/>
        <end position="210"/>
    </location>
</feature>
<dbReference type="GO" id="GO:0051539">
    <property type="term" value="F:4 iron, 4 sulfur cluster binding"/>
    <property type="evidence" value="ECO:0007669"/>
    <property type="project" value="UniProtKB-KW"/>
</dbReference>
<keyword evidence="2" id="KW-0479">Metal-binding</keyword>
<keyword evidence="3" id="KW-0560">Oxidoreductase</keyword>
<evidence type="ECO:0000256" key="2">
    <source>
        <dbReference type="ARBA" id="ARBA00022723"/>
    </source>
</evidence>
<protein>
    <submittedName>
        <fullName evidence="9">FAD dependent oxidoreductase</fullName>
    </submittedName>
</protein>
<proteinExistence type="predicted"/>
<evidence type="ECO:0000256" key="1">
    <source>
        <dbReference type="ARBA" id="ARBA00022485"/>
    </source>
</evidence>
<dbReference type="OrthoDB" id="175522at2"/>
<keyword evidence="7" id="KW-0732">Signal</keyword>